<evidence type="ECO:0000259" key="3">
    <source>
        <dbReference type="Pfam" id="PF02371"/>
    </source>
</evidence>
<evidence type="ECO:0000313" key="5">
    <source>
        <dbReference type="Proteomes" id="UP000187074"/>
    </source>
</evidence>
<dbReference type="Pfam" id="PF01548">
    <property type="entry name" value="DEDD_Tnp_IS110"/>
    <property type="match status" value="1"/>
</dbReference>
<dbReference type="GO" id="GO:0003677">
    <property type="term" value="F:DNA binding"/>
    <property type="evidence" value="ECO:0007669"/>
    <property type="project" value="InterPro"/>
</dbReference>
<dbReference type="InterPro" id="IPR047650">
    <property type="entry name" value="Transpos_IS110"/>
</dbReference>
<evidence type="ECO:0000259" key="2">
    <source>
        <dbReference type="Pfam" id="PF01548"/>
    </source>
</evidence>
<feature type="domain" description="Transposase IS110-like N-terminal" evidence="2">
    <location>
        <begin position="10"/>
        <end position="167"/>
    </location>
</feature>
<protein>
    <submittedName>
        <fullName evidence="4">Uncharacterized protein</fullName>
    </submittedName>
</protein>
<evidence type="ECO:0000256" key="1">
    <source>
        <dbReference type="SAM" id="MobiDB-lite"/>
    </source>
</evidence>
<dbReference type="InterPro" id="IPR002525">
    <property type="entry name" value="Transp_IS110-like_N"/>
</dbReference>
<feature type="region of interest" description="Disordered" evidence="1">
    <location>
        <begin position="468"/>
        <end position="496"/>
    </location>
</feature>
<dbReference type="RefSeq" id="WP_076324574.1">
    <property type="nucleotide sequence ID" value="NZ_MRTF01000008.1"/>
</dbReference>
<dbReference type="PANTHER" id="PTHR33055:SF3">
    <property type="entry name" value="PUTATIVE TRANSPOSASE FOR IS117-RELATED"/>
    <property type="match status" value="1"/>
</dbReference>
<gene>
    <name evidence="4" type="ORF">BK123_22295</name>
</gene>
<feature type="domain" description="Transposase IS116/IS110/IS902 C-terminal" evidence="3">
    <location>
        <begin position="275"/>
        <end position="354"/>
    </location>
</feature>
<dbReference type="Proteomes" id="UP000187074">
    <property type="component" value="Unassembled WGS sequence"/>
</dbReference>
<dbReference type="InterPro" id="IPR003346">
    <property type="entry name" value="Transposase_20"/>
</dbReference>
<dbReference type="NCBIfam" id="NF033542">
    <property type="entry name" value="transpos_IS110"/>
    <property type="match status" value="1"/>
</dbReference>
<feature type="compositionally biased region" description="Basic and acidic residues" evidence="1">
    <location>
        <begin position="468"/>
        <end position="480"/>
    </location>
</feature>
<organism evidence="4 5">
    <name type="scientific">Paenibacillus lautus</name>
    <name type="common">Bacillus lautus</name>
    <dbReference type="NCBI Taxonomy" id="1401"/>
    <lineage>
        <taxon>Bacteria</taxon>
        <taxon>Bacillati</taxon>
        <taxon>Bacillota</taxon>
        <taxon>Bacilli</taxon>
        <taxon>Bacillales</taxon>
        <taxon>Paenibacillaceae</taxon>
        <taxon>Paenibacillus</taxon>
    </lineage>
</organism>
<proteinExistence type="predicted"/>
<dbReference type="PANTHER" id="PTHR33055">
    <property type="entry name" value="TRANSPOSASE FOR INSERTION SEQUENCE ELEMENT IS1111A"/>
    <property type="match status" value="1"/>
</dbReference>
<evidence type="ECO:0000313" key="4">
    <source>
        <dbReference type="EMBL" id="OME90039.1"/>
    </source>
</evidence>
<name>A0A1R1AWV3_PAELA</name>
<sequence>MHYKMRHVYVGLDLHKAHHTAVIINCWHERLGEIQIENQPSAFDDLMKFVKKHTPKGMTPVYGLEDTGGNGRALAVHLVEKKQIVKEVNSALSYNERMSNATIQKSDSWDAFCIAKVLFARLDDLPDANPQDIYWTIGQLVARRNSIVKHAATLKNQLHQQLSYHYPSYKKFFCDIDGKAALAFWEKYPAPYQLESVGAEELAVYLRKASHNICSTRKAEEILELVKKDGETKRNYQASRDFLVVNMVQDMKRSRELIKETEAQLRQVLSGTDYKLDSMDGISTVTAAELIAEIGDIRRFSNADKLARFAGIAPIRFSSGGIGKDQASGQGNRVLNTIFHNLAVQQIQVAKGENKKQRNPVFYEYYQRKLAEGKTKKQALICVMKRHLFLDTKQLSVRGKPYEELYFQADPDIAHAWQKAQKGELNDAEKEWFKKLANHEIKEKEYMDGGMPLRDSSTWNAEKDTFDVVPEKNAHDKADVTDPNPPPFPDYDASKDFNKYFDKDIEY</sequence>
<dbReference type="GO" id="GO:0004803">
    <property type="term" value="F:transposase activity"/>
    <property type="evidence" value="ECO:0007669"/>
    <property type="project" value="InterPro"/>
</dbReference>
<dbReference type="EMBL" id="MRTF01000008">
    <property type="protein sequence ID" value="OME90039.1"/>
    <property type="molecule type" value="Genomic_DNA"/>
</dbReference>
<dbReference type="Pfam" id="PF02371">
    <property type="entry name" value="Transposase_20"/>
    <property type="match status" value="1"/>
</dbReference>
<reference evidence="4 5" key="1">
    <citation type="submission" date="2016-11" db="EMBL/GenBank/DDBJ databases">
        <title>Paenibacillus species isolates.</title>
        <authorList>
            <person name="Beno S.M."/>
        </authorList>
    </citation>
    <scope>NUCLEOTIDE SEQUENCE [LARGE SCALE GENOMIC DNA]</scope>
    <source>
        <strain evidence="4 5">FSL F4-0100</strain>
    </source>
</reference>
<comment type="caution">
    <text evidence="4">The sequence shown here is derived from an EMBL/GenBank/DDBJ whole genome shotgun (WGS) entry which is preliminary data.</text>
</comment>
<dbReference type="STRING" id="1401.BK123_22295"/>
<dbReference type="GO" id="GO:0006313">
    <property type="term" value="P:DNA transposition"/>
    <property type="evidence" value="ECO:0007669"/>
    <property type="project" value="InterPro"/>
</dbReference>
<dbReference type="AlphaFoldDB" id="A0A1R1AWV3"/>
<accession>A0A1R1AWV3</accession>